<keyword evidence="2" id="KW-1185">Reference proteome</keyword>
<gene>
    <name evidence="1" type="ORF">LSALG_LOCUS17789</name>
</gene>
<accession>A0AA35YPK2</accession>
<evidence type="ECO:0000313" key="1">
    <source>
        <dbReference type="EMBL" id="CAI9277883.1"/>
    </source>
</evidence>
<reference evidence="1" key="1">
    <citation type="submission" date="2023-04" db="EMBL/GenBank/DDBJ databases">
        <authorList>
            <person name="Vijverberg K."/>
            <person name="Xiong W."/>
            <person name="Schranz E."/>
        </authorList>
    </citation>
    <scope>NUCLEOTIDE SEQUENCE</scope>
</reference>
<protein>
    <submittedName>
        <fullName evidence="1">Uncharacterized protein</fullName>
    </submittedName>
</protein>
<proteinExistence type="predicted"/>
<name>A0AA35YPK2_LACSI</name>
<sequence length="131" mass="15683">MFVILYDIWLDHEEGRRWVRCNEPYCVHRFHGELDWIQDSNSTRNYTNLKKKNSMMMKTLKMMKMDLEVRRWSLGSEKKNIPSCGRHMRGFTTTTLWNLYRGTNSTYKGADEDGKNKKLEHIYKYPPPGIS</sequence>
<organism evidence="1 2">
    <name type="scientific">Lactuca saligna</name>
    <name type="common">Willowleaf lettuce</name>
    <dbReference type="NCBI Taxonomy" id="75948"/>
    <lineage>
        <taxon>Eukaryota</taxon>
        <taxon>Viridiplantae</taxon>
        <taxon>Streptophyta</taxon>
        <taxon>Embryophyta</taxon>
        <taxon>Tracheophyta</taxon>
        <taxon>Spermatophyta</taxon>
        <taxon>Magnoliopsida</taxon>
        <taxon>eudicotyledons</taxon>
        <taxon>Gunneridae</taxon>
        <taxon>Pentapetalae</taxon>
        <taxon>asterids</taxon>
        <taxon>campanulids</taxon>
        <taxon>Asterales</taxon>
        <taxon>Asteraceae</taxon>
        <taxon>Cichorioideae</taxon>
        <taxon>Cichorieae</taxon>
        <taxon>Lactucinae</taxon>
        <taxon>Lactuca</taxon>
    </lineage>
</organism>
<dbReference type="AlphaFoldDB" id="A0AA35YPK2"/>
<evidence type="ECO:0000313" key="2">
    <source>
        <dbReference type="Proteomes" id="UP001177003"/>
    </source>
</evidence>
<dbReference type="Proteomes" id="UP001177003">
    <property type="component" value="Chromosome 3"/>
</dbReference>
<dbReference type="EMBL" id="OX465079">
    <property type="protein sequence ID" value="CAI9277883.1"/>
    <property type="molecule type" value="Genomic_DNA"/>
</dbReference>